<dbReference type="EMBL" id="JABSTV010001253">
    <property type="protein sequence ID" value="KAH7944238.1"/>
    <property type="molecule type" value="Genomic_DNA"/>
</dbReference>
<evidence type="ECO:0000313" key="3">
    <source>
        <dbReference type="Proteomes" id="UP000821837"/>
    </source>
</evidence>
<gene>
    <name evidence="2" type="ORF">HPB52_017575</name>
</gene>
<keyword evidence="1" id="KW-0472">Membrane</keyword>
<organism evidence="2 3">
    <name type="scientific">Rhipicephalus sanguineus</name>
    <name type="common">Brown dog tick</name>
    <name type="synonym">Ixodes sanguineus</name>
    <dbReference type="NCBI Taxonomy" id="34632"/>
    <lineage>
        <taxon>Eukaryota</taxon>
        <taxon>Metazoa</taxon>
        <taxon>Ecdysozoa</taxon>
        <taxon>Arthropoda</taxon>
        <taxon>Chelicerata</taxon>
        <taxon>Arachnida</taxon>
        <taxon>Acari</taxon>
        <taxon>Parasitiformes</taxon>
        <taxon>Ixodida</taxon>
        <taxon>Ixodoidea</taxon>
        <taxon>Ixodidae</taxon>
        <taxon>Rhipicephalinae</taxon>
        <taxon>Rhipicephalus</taxon>
        <taxon>Rhipicephalus</taxon>
    </lineage>
</organism>
<evidence type="ECO:0000313" key="2">
    <source>
        <dbReference type="EMBL" id="KAH7944238.1"/>
    </source>
</evidence>
<name>A0A9D4PK63_RHISA</name>
<dbReference type="VEuPathDB" id="VectorBase:RSAN_028573"/>
<dbReference type="AlphaFoldDB" id="A0A9D4PK63"/>
<dbReference type="Gene3D" id="3.20.20.80">
    <property type="entry name" value="Glycosidases"/>
    <property type="match status" value="1"/>
</dbReference>
<accession>A0A9D4PK63</accession>
<feature type="transmembrane region" description="Helical" evidence="1">
    <location>
        <begin position="39"/>
        <end position="61"/>
    </location>
</feature>
<dbReference type="Proteomes" id="UP000821837">
    <property type="component" value="Unassembled WGS sequence"/>
</dbReference>
<keyword evidence="3" id="KW-1185">Reference proteome</keyword>
<protein>
    <recommendedName>
        <fullName evidence="4">GH18 domain-containing protein</fullName>
    </recommendedName>
</protein>
<reference evidence="2" key="1">
    <citation type="journal article" date="2020" name="Cell">
        <title>Large-Scale Comparative Analyses of Tick Genomes Elucidate Their Genetic Diversity and Vector Capacities.</title>
        <authorList>
            <consortium name="Tick Genome and Microbiome Consortium (TIGMIC)"/>
            <person name="Jia N."/>
            <person name="Wang J."/>
            <person name="Shi W."/>
            <person name="Du L."/>
            <person name="Sun Y."/>
            <person name="Zhan W."/>
            <person name="Jiang J.F."/>
            <person name="Wang Q."/>
            <person name="Zhang B."/>
            <person name="Ji P."/>
            <person name="Bell-Sakyi L."/>
            <person name="Cui X.M."/>
            <person name="Yuan T.T."/>
            <person name="Jiang B.G."/>
            <person name="Yang W.F."/>
            <person name="Lam T.T."/>
            <person name="Chang Q.C."/>
            <person name="Ding S.J."/>
            <person name="Wang X.J."/>
            <person name="Zhu J.G."/>
            <person name="Ruan X.D."/>
            <person name="Zhao L."/>
            <person name="Wei J.T."/>
            <person name="Ye R.Z."/>
            <person name="Que T.C."/>
            <person name="Du C.H."/>
            <person name="Zhou Y.H."/>
            <person name="Cheng J.X."/>
            <person name="Dai P.F."/>
            <person name="Guo W.B."/>
            <person name="Han X.H."/>
            <person name="Huang E.J."/>
            <person name="Li L.F."/>
            <person name="Wei W."/>
            <person name="Gao Y.C."/>
            <person name="Liu J.Z."/>
            <person name="Shao H.Z."/>
            <person name="Wang X."/>
            <person name="Wang C.C."/>
            <person name="Yang T.C."/>
            <person name="Huo Q.B."/>
            <person name="Li W."/>
            <person name="Chen H.Y."/>
            <person name="Chen S.E."/>
            <person name="Zhou L.G."/>
            <person name="Ni X.B."/>
            <person name="Tian J.H."/>
            <person name="Sheng Y."/>
            <person name="Liu T."/>
            <person name="Pan Y.S."/>
            <person name="Xia L.Y."/>
            <person name="Li J."/>
            <person name="Zhao F."/>
            <person name="Cao W.C."/>
        </authorList>
    </citation>
    <scope>NUCLEOTIDE SEQUENCE</scope>
    <source>
        <strain evidence="2">Rsan-2018</strain>
    </source>
</reference>
<keyword evidence="1" id="KW-0812">Transmembrane</keyword>
<evidence type="ECO:0000256" key="1">
    <source>
        <dbReference type="SAM" id="Phobius"/>
    </source>
</evidence>
<reference evidence="2" key="2">
    <citation type="submission" date="2021-09" db="EMBL/GenBank/DDBJ databases">
        <authorList>
            <person name="Jia N."/>
            <person name="Wang J."/>
            <person name="Shi W."/>
            <person name="Du L."/>
            <person name="Sun Y."/>
            <person name="Zhan W."/>
            <person name="Jiang J."/>
            <person name="Wang Q."/>
            <person name="Zhang B."/>
            <person name="Ji P."/>
            <person name="Sakyi L.B."/>
            <person name="Cui X."/>
            <person name="Yuan T."/>
            <person name="Jiang B."/>
            <person name="Yang W."/>
            <person name="Lam T.T.-Y."/>
            <person name="Chang Q."/>
            <person name="Ding S."/>
            <person name="Wang X."/>
            <person name="Zhu J."/>
            <person name="Ruan X."/>
            <person name="Zhao L."/>
            <person name="Wei J."/>
            <person name="Que T."/>
            <person name="Du C."/>
            <person name="Cheng J."/>
            <person name="Dai P."/>
            <person name="Han X."/>
            <person name="Huang E."/>
            <person name="Gao Y."/>
            <person name="Liu J."/>
            <person name="Shao H."/>
            <person name="Ye R."/>
            <person name="Li L."/>
            <person name="Wei W."/>
            <person name="Wang X."/>
            <person name="Wang C."/>
            <person name="Huo Q."/>
            <person name="Li W."/>
            <person name="Guo W."/>
            <person name="Chen H."/>
            <person name="Chen S."/>
            <person name="Zhou L."/>
            <person name="Zhou L."/>
            <person name="Ni X."/>
            <person name="Tian J."/>
            <person name="Zhou Y."/>
            <person name="Sheng Y."/>
            <person name="Liu T."/>
            <person name="Pan Y."/>
            <person name="Xia L."/>
            <person name="Li J."/>
            <person name="Zhao F."/>
            <person name="Cao W."/>
        </authorList>
    </citation>
    <scope>NUCLEOTIDE SEQUENCE</scope>
    <source>
        <strain evidence="2">Rsan-2018</strain>
        <tissue evidence="2">Larvae</tissue>
    </source>
</reference>
<dbReference type="SUPFAM" id="SSF51445">
    <property type="entry name" value="(Trans)glycosidases"/>
    <property type="match status" value="1"/>
</dbReference>
<evidence type="ECO:0008006" key="4">
    <source>
        <dbReference type="Google" id="ProtNLM"/>
    </source>
</evidence>
<sequence length="445" mass="48575">METPMTTIIVVKKMPNSHSDLFGEDEEQPVAPPAHSDLFILWALCIVVLAVVGIPTGLLAVRNMRADRNLTVRKPLPGALPFQDRYVAPAQLRCDLPDEPANLTFDLFKQYNGAAVGRGGGGIAVAGSKSATQVFCYYNKSRVSWLQGGKTWFGVASIPFSLCRYVIYGPVKLDGWTARVTPTARDIILIGQLASTVASFTSGNIPLLVYFAANLLEWTLEHGFAGVHLDWRGLDSRLCGLPGNDIALQALLQELRHLAKLNRVPLVVALSASAVPAVPGDLVDFYLLDGDQRCAEPDEAGLDSLYRKLRESEASVYSICWTVSAAVELFERRTVGIKGHQLRFSGLVPRSEVCDVPVNGKFRECSVGELQPREKGGKPAVIRYRTADGVAQSVRHYAKVWKGLDLREDPMCALYLDGDLDDPEGECGDPFPLLRALIASRDAVV</sequence>
<dbReference type="InterPro" id="IPR017853">
    <property type="entry name" value="GH"/>
</dbReference>
<proteinExistence type="predicted"/>
<keyword evidence="1" id="KW-1133">Transmembrane helix</keyword>
<comment type="caution">
    <text evidence="2">The sequence shown here is derived from an EMBL/GenBank/DDBJ whole genome shotgun (WGS) entry which is preliminary data.</text>
</comment>